<dbReference type="Gene3D" id="1.25.40.20">
    <property type="entry name" value="Ankyrin repeat-containing domain"/>
    <property type="match status" value="4"/>
</dbReference>
<keyword evidence="2 3" id="KW-0040">ANK repeat</keyword>
<dbReference type="SMART" id="SM00248">
    <property type="entry name" value="ANK"/>
    <property type="match status" value="11"/>
</dbReference>
<proteinExistence type="predicted"/>
<dbReference type="Pfam" id="PF12796">
    <property type="entry name" value="Ank_2"/>
    <property type="match status" value="2"/>
</dbReference>
<dbReference type="PANTHER" id="PTHR24173">
    <property type="entry name" value="ANKYRIN REPEAT CONTAINING"/>
    <property type="match status" value="1"/>
</dbReference>
<reference evidence="4" key="1">
    <citation type="submission" date="2021-08" db="EMBL/GenBank/DDBJ databases">
        <title>Chromosome-Level Trichoderma cornu-damae using Hi-C Data.</title>
        <authorList>
            <person name="Kim C.S."/>
        </authorList>
    </citation>
    <scope>NUCLEOTIDE SEQUENCE</scope>
    <source>
        <strain evidence="4">KA19-0412C</strain>
    </source>
</reference>
<dbReference type="SUPFAM" id="SSF48403">
    <property type="entry name" value="Ankyrin repeat"/>
    <property type="match status" value="1"/>
</dbReference>
<sequence length="590" mass="63868">MNQDNAAPHPSEAPEAQPVILNYDLLQTILTEYAETQQDVLNFILASKLYHRLFFRNLHKYNVRHGGCSALGWAAERGDMALVATMLNTPNMEALAPKDAWADAITAAQRTDNMELAKLLFRVEAFQNSTRDAARAAAQAAQSSAAGTVPTYKDSLLQPLFDAASADQQELMELYVSHGVDVNLRDGFDETCLYKAAVGGNVPLATLLLGNHGADPSIGRSPLVAASETGSAELVELLLSHGANPCSGGTGGYSVALKLAATQGYRDVVRLLLLDGRVNAEARSDDGLAILDLHSMSNQPEVVRLFLSLGRVDPNRRRLHGWYLLLAAAINTEPHGPALLNVLLSDERTNTSLVSLYGRNALALTVLRKRLDSFKILLSSGKVDPDEGDVLHMTPVMYAARGKSSMFTEMLELLLADKRVDPNRADRYGETALMWAVQENRVDNVRLLLSSGRVCLDQKDALGQTALMMACLNLNAPLVKLLLAARSGDPSERDSKNQDAMMRAIVCAPVAVRASALDVAKAILEAGYSPLNICDEEGGTLLEFAAQTGKGELVEFLLSHGKATVTPRAMKLCGHNSEIRGKLEKAYREQ</sequence>
<dbReference type="PROSITE" id="PS50297">
    <property type="entry name" value="ANK_REP_REGION"/>
    <property type="match status" value="3"/>
</dbReference>
<dbReference type="Pfam" id="PF00023">
    <property type="entry name" value="Ank"/>
    <property type="match status" value="1"/>
</dbReference>
<dbReference type="EMBL" id="JAIWOZ010000003">
    <property type="protein sequence ID" value="KAH6607311.1"/>
    <property type="molecule type" value="Genomic_DNA"/>
</dbReference>
<evidence type="ECO:0000256" key="1">
    <source>
        <dbReference type="ARBA" id="ARBA00022737"/>
    </source>
</evidence>
<dbReference type="OrthoDB" id="426293at2759"/>
<comment type="caution">
    <text evidence="4">The sequence shown here is derived from an EMBL/GenBank/DDBJ whole genome shotgun (WGS) entry which is preliminary data.</text>
</comment>
<accession>A0A9P8TTE7</accession>
<organism evidence="4 5">
    <name type="scientific">Trichoderma cornu-damae</name>
    <dbReference type="NCBI Taxonomy" id="654480"/>
    <lineage>
        <taxon>Eukaryota</taxon>
        <taxon>Fungi</taxon>
        <taxon>Dikarya</taxon>
        <taxon>Ascomycota</taxon>
        <taxon>Pezizomycotina</taxon>
        <taxon>Sordariomycetes</taxon>
        <taxon>Hypocreomycetidae</taxon>
        <taxon>Hypocreales</taxon>
        <taxon>Hypocreaceae</taxon>
        <taxon>Trichoderma</taxon>
    </lineage>
</organism>
<gene>
    <name evidence="4" type="ORF">Trco_003624</name>
</gene>
<evidence type="ECO:0000256" key="2">
    <source>
        <dbReference type="ARBA" id="ARBA00023043"/>
    </source>
</evidence>
<feature type="repeat" description="ANK" evidence="3">
    <location>
        <begin position="537"/>
        <end position="561"/>
    </location>
</feature>
<protein>
    <submittedName>
        <fullName evidence="4">Ankyrin repeat protein</fullName>
    </submittedName>
</protein>
<dbReference type="PROSITE" id="PS50088">
    <property type="entry name" value="ANK_REPEAT"/>
    <property type="match status" value="3"/>
</dbReference>
<feature type="repeat" description="ANK" evidence="3">
    <location>
        <begin position="218"/>
        <end position="244"/>
    </location>
</feature>
<keyword evidence="5" id="KW-1185">Reference proteome</keyword>
<dbReference type="Proteomes" id="UP000827724">
    <property type="component" value="Unassembled WGS sequence"/>
</dbReference>
<dbReference type="InterPro" id="IPR036770">
    <property type="entry name" value="Ankyrin_rpt-contain_sf"/>
</dbReference>
<dbReference type="PANTHER" id="PTHR24173:SF74">
    <property type="entry name" value="ANKYRIN REPEAT DOMAIN-CONTAINING PROTEIN 16"/>
    <property type="match status" value="1"/>
</dbReference>
<evidence type="ECO:0000313" key="5">
    <source>
        <dbReference type="Proteomes" id="UP000827724"/>
    </source>
</evidence>
<evidence type="ECO:0000313" key="4">
    <source>
        <dbReference type="EMBL" id="KAH6607311.1"/>
    </source>
</evidence>
<dbReference type="InterPro" id="IPR002110">
    <property type="entry name" value="Ankyrin_rpt"/>
</dbReference>
<feature type="repeat" description="ANK" evidence="3">
    <location>
        <begin position="428"/>
        <end position="452"/>
    </location>
</feature>
<name>A0A9P8TTE7_9HYPO</name>
<evidence type="ECO:0000256" key="3">
    <source>
        <dbReference type="PROSITE-ProRule" id="PRU00023"/>
    </source>
</evidence>
<dbReference type="AlphaFoldDB" id="A0A9P8TTE7"/>
<keyword evidence="1" id="KW-0677">Repeat</keyword>